<proteinExistence type="predicted"/>
<comment type="caution">
    <text evidence="1">The sequence shown here is derived from an EMBL/GenBank/DDBJ whole genome shotgun (WGS) entry which is preliminary data.</text>
</comment>
<gene>
    <name evidence="1" type="ORF">OIU74_000550</name>
</gene>
<protein>
    <submittedName>
        <fullName evidence="1">Uncharacterized protein</fullName>
    </submittedName>
</protein>
<name>A0A9Q0X0C5_9ROSI</name>
<reference evidence="1" key="2">
    <citation type="journal article" date="2023" name="Int. J. Mol. Sci.">
        <title>De Novo Assembly and Annotation of 11 Diverse Shrub Willow (Salix) Genomes Reveals Novel Gene Organization in Sex-Linked Regions.</title>
        <authorList>
            <person name="Hyden B."/>
            <person name="Feng K."/>
            <person name="Yates T.B."/>
            <person name="Jawdy S."/>
            <person name="Cereghino C."/>
            <person name="Smart L.B."/>
            <person name="Muchero W."/>
        </authorList>
    </citation>
    <scope>NUCLEOTIDE SEQUENCE</scope>
    <source>
        <tissue evidence="1">Shoot tip</tissue>
    </source>
</reference>
<dbReference type="AlphaFoldDB" id="A0A9Q0X0C5"/>
<evidence type="ECO:0000313" key="2">
    <source>
        <dbReference type="Proteomes" id="UP001151752"/>
    </source>
</evidence>
<accession>A0A9Q0X0C5</accession>
<dbReference type="EMBL" id="JAPFFM010000001">
    <property type="protein sequence ID" value="KAJ6776394.1"/>
    <property type="molecule type" value="Genomic_DNA"/>
</dbReference>
<sequence length="86" mass="9857">MGLVYIDQERGIGFSKKERPWKTTKGQVMKGGRSAKTTFTFSWELLPMGFRGRLVRGKTVILMESSRRVLASWEVSAGVELTFWKK</sequence>
<reference evidence="1" key="1">
    <citation type="submission" date="2022-11" db="EMBL/GenBank/DDBJ databases">
        <authorList>
            <person name="Hyden B.L."/>
            <person name="Feng K."/>
            <person name="Yates T."/>
            <person name="Jawdy S."/>
            <person name="Smart L.B."/>
            <person name="Muchero W."/>
        </authorList>
    </citation>
    <scope>NUCLEOTIDE SEQUENCE</scope>
    <source>
        <tissue evidence="1">Shoot tip</tissue>
    </source>
</reference>
<keyword evidence="2" id="KW-1185">Reference proteome</keyword>
<organism evidence="1 2">
    <name type="scientific">Salix koriyanagi</name>
    <dbReference type="NCBI Taxonomy" id="2511006"/>
    <lineage>
        <taxon>Eukaryota</taxon>
        <taxon>Viridiplantae</taxon>
        <taxon>Streptophyta</taxon>
        <taxon>Embryophyta</taxon>
        <taxon>Tracheophyta</taxon>
        <taxon>Spermatophyta</taxon>
        <taxon>Magnoliopsida</taxon>
        <taxon>eudicotyledons</taxon>
        <taxon>Gunneridae</taxon>
        <taxon>Pentapetalae</taxon>
        <taxon>rosids</taxon>
        <taxon>fabids</taxon>
        <taxon>Malpighiales</taxon>
        <taxon>Salicaceae</taxon>
        <taxon>Saliceae</taxon>
        <taxon>Salix</taxon>
    </lineage>
</organism>
<evidence type="ECO:0000313" key="1">
    <source>
        <dbReference type="EMBL" id="KAJ6776394.1"/>
    </source>
</evidence>
<dbReference type="Proteomes" id="UP001151752">
    <property type="component" value="Chromosome 16"/>
</dbReference>